<evidence type="ECO:0000313" key="2">
    <source>
        <dbReference type="EMBL" id="CAD8069540.1"/>
    </source>
</evidence>
<dbReference type="InterPro" id="IPR000608">
    <property type="entry name" value="UBC"/>
</dbReference>
<organism evidence="2 3">
    <name type="scientific">Paramecium primaurelia</name>
    <dbReference type="NCBI Taxonomy" id="5886"/>
    <lineage>
        <taxon>Eukaryota</taxon>
        <taxon>Sar</taxon>
        <taxon>Alveolata</taxon>
        <taxon>Ciliophora</taxon>
        <taxon>Intramacronucleata</taxon>
        <taxon>Oligohymenophorea</taxon>
        <taxon>Peniculida</taxon>
        <taxon>Parameciidae</taxon>
        <taxon>Paramecium</taxon>
    </lineage>
</organism>
<dbReference type="AlphaFoldDB" id="A0A8S1LNE9"/>
<dbReference type="SMART" id="SM00212">
    <property type="entry name" value="UBCc"/>
    <property type="match status" value="1"/>
</dbReference>
<dbReference type="Pfam" id="PF00179">
    <property type="entry name" value="UQ_con"/>
    <property type="match status" value="1"/>
</dbReference>
<dbReference type="Proteomes" id="UP000688137">
    <property type="component" value="Unassembled WGS sequence"/>
</dbReference>
<keyword evidence="3" id="KW-1185">Reference proteome</keyword>
<gene>
    <name evidence="2" type="ORF">PPRIM_AZ9-3.1.T0440077</name>
</gene>
<proteinExistence type="predicted"/>
<dbReference type="PROSITE" id="PS50127">
    <property type="entry name" value="UBC_2"/>
    <property type="match status" value="1"/>
</dbReference>
<reference evidence="2" key="1">
    <citation type="submission" date="2021-01" db="EMBL/GenBank/DDBJ databases">
        <authorList>
            <consortium name="Genoscope - CEA"/>
            <person name="William W."/>
        </authorList>
    </citation>
    <scope>NUCLEOTIDE SEQUENCE</scope>
</reference>
<dbReference type="CDD" id="cd23955">
    <property type="entry name" value="UBCc_invertebrate"/>
    <property type="match status" value="1"/>
</dbReference>
<evidence type="ECO:0000259" key="1">
    <source>
        <dbReference type="PROSITE" id="PS50127"/>
    </source>
</evidence>
<dbReference type="EMBL" id="CAJJDM010000044">
    <property type="protein sequence ID" value="CAD8069540.1"/>
    <property type="molecule type" value="Genomic_DNA"/>
</dbReference>
<accession>A0A8S1LNE9</accession>
<evidence type="ECO:0000313" key="3">
    <source>
        <dbReference type="Proteomes" id="UP000688137"/>
    </source>
</evidence>
<name>A0A8S1LNE9_PARPR</name>
<dbReference type="OMA" id="KILAFQV"/>
<protein>
    <recommendedName>
        <fullName evidence="1">UBC core domain-containing protein</fullName>
    </recommendedName>
</protein>
<sequence>MIKQGKSKDTAVLRTLINTQAQNFATKRLLKDLNIIEKESIPTVGVTARPLEHDLFVWHANIRGPVGTPYEGGIFHFQLLIPESYPHQPPKIDLFTELPHPNVFGNSICLDLLQPRKPEDKNKQSGWSSAYTIQSILLQLSAFLFEEQITEKKEKQLAQIKKAIQTANNFKCTTKNCKHGGKLSLWPQFNTKESDEQQFINKQTEQELLEQQFICFHTKLSYKKPQIPQYDDETKIKQESCLGILLNVSKVPRTGQIKQAVPSLDYVSIKAFLNEGLKWDSLNLKYTHWLPLYFGKTDNKERVLHLLQRSLSMIMTNNTKRFKPEFVLEVFPKIIQSIVHGMMAEKTHASIRCLRVLAQIHALWLLCMEEWPQLYQQVDAIIYKFITDEKSRTKEFTPNLGILFNLLYVSKKYTFGDLVQSYTTEQLDRQVFWLLKEIPELADEKLEGAISATKRVEITFKQQSTSFQMVCFQYIYLTYVVQPLKTQKEILDRFDKNYCLLTTGIENGIQEKIFEAFKRVVNYDGFYDFIGQQKKSIEELNLLLKQAVKNSKEKKYHGTVEEMNQLPPVIDQVKQYQKKYSKLQDFYVITSKEEVEIETWEEIGKSLKIRLSNESYKKHYQFINQYNFQIHFLNLCN</sequence>
<feature type="domain" description="UBC core" evidence="1">
    <location>
        <begin position="24"/>
        <end position="183"/>
    </location>
</feature>
<dbReference type="InterPro" id="IPR050113">
    <property type="entry name" value="Ub_conjugating_enzyme"/>
</dbReference>
<comment type="caution">
    <text evidence="2">The sequence shown here is derived from an EMBL/GenBank/DDBJ whole genome shotgun (WGS) entry which is preliminary data.</text>
</comment>
<dbReference type="PANTHER" id="PTHR24067">
    <property type="entry name" value="UBIQUITIN-CONJUGATING ENZYME E2"/>
    <property type="match status" value="1"/>
</dbReference>